<feature type="compositionally biased region" description="Polar residues" evidence="1">
    <location>
        <begin position="428"/>
        <end position="443"/>
    </location>
</feature>
<evidence type="ECO:0000313" key="3">
    <source>
        <dbReference type="Proteomes" id="UP000275772"/>
    </source>
</evidence>
<feature type="compositionally biased region" description="Low complexity" evidence="1">
    <location>
        <begin position="310"/>
        <end position="329"/>
    </location>
</feature>
<feature type="region of interest" description="Disordered" evidence="1">
    <location>
        <begin position="238"/>
        <end position="267"/>
    </location>
</feature>
<feature type="region of interest" description="Disordered" evidence="1">
    <location>
        <begin position="367"/>
        <end position="562"/>
    </location>
</feature>
<proteinExistence type="predicted"/>
<feature type="compositionally biased region" description="Polar residues" evidence="1">
    <location>
        <begin position="330"/>
        <end position="340"/>
    </location>
</feature>
<feature type="region of interest" description="Disordered" evidence="1">
    <location>
        <begin position="1"/>
        <end position="110"/>
    </location>
</feature>
<accession>A0A383UWL5</accession>
<reference evidence="2 3" key="1">
    <citation type="submission" date="2017-11" db="EMBL/GenBank/DDBJ databases">
        <authorList>
            <person name="Kracher B."/>
        </authorList>
    </citation>
    <scope>NUCLEOTIDE SEQUENCE [LARGE SCALE GENOMIC DNA]</scope>
    <source>
        <strain evidence="2 3">RACE1</strain>
    </source>
</reference>
<evidence type="ECO:0000256" key="1">
    <source>
        <dbReference type="SAM" id="MobiDB-lite"/>
    </source>
</evidence>
<feature type="compositionally biased region" description="Polar residues" evidence="1">
    <location>
        <begin position="241"/>
        <end position="258"/>
    </location>
</feature>
<feature type="region of interest" description="Disordered" evidence="1">
    <location>
        <begin position="308"/>
        <end position="345"/>
    </location>
</feature>
<dbReference type="EMBL" id="UNSH01000060">
    <property type="protein sequence ID" value="SZF04028.1"/>
    <property type="molecule type" value="Genomic_DNA"/>
</dbReference>
<feature type="compositionally biased region" description="Basic residues" evidence="1">
    <location>
        <begin position="1"/>
        <end position="10"/>
    </location>
</feature>
<feature type="compositionally biased region" description="Basic and acidic residues" evidence="1">
    <location>
        <begin position="49"/>
        <end position="64"/>
    </location>
</feature>
<feature type="compositionally biased region" description="Polar residues" evidence="1">
    <location>
        <begin position="496"/>
        <end position="522"/>
    </location>
</feature>
<dbReference type="AlphaFoldDB" id="A0A383UWL5"/>
<dbReference type="VEuPathDB" id="FungiDB:BLGHR1_14823"/>
<protein>
    <submittedName>
        <fullName evidence="2">Uncharacterized protein</fullName>
    </submittedName>
</protein>
<feature type="compositionally biased region" description="Polar residues" evidence="1">
    <location>
        <begin position="455"/>
        <end position="478"/>
    </location>
</feature>
<sequence>MVRITRSKKVHIPEDSTATGPLPKQKLNSSNTLADISPERRNSQLVRPVDPRSAKTKDSDEPSKKCLKGRGGTSQRNKIHDELNGTVYSVKSGVKNDPEMSPKGGPKRSSKLLAYSQDTIPEYVSQCIEHLTDTDENGAKKSSTIETISSPCQLRTHEAQNMITQNDMDSIKYQYPTNEDSALESEEDSFIQQITSRSPAKPVPRVDDPVEALDQIEEALEALDEAAKVELLVKRIKHPNHQSPKANNESSASSQKGFNSLRRTKTMNPTVPRRKFSEPIELSHRASHTSIAGPNSTRGTILSKVANTPSSVTTPVRSQQTQRRSTFQPICTNPIKSTKPLTRPNFELPGEAVARKLKQQRENRIALRQSSHHEDQAVASNPKSGFPTSKPQILKTRPSMHHYNSSFKHQDSPDTGVRTPEISDLRSKSSTIRSVHRSSTATPGVSHINRDSVNTEKLSTLSAMGKSSNAPSQRSPMTFSGRLNHATPIIPKSMSEKPNSPATGPQISIIESRSPQPINSRVNKLALPPSKFQEPELSSPSKGTKELSNAAANSARSEAAERGRQAILKWAEEQMKR</sequence>
<evidence type="ECO:0000313" key="2">
    <source>
        <dbReference type="EMBL" id="SZF04028.1"/>
    </source>
</evidence>
<gene>
    <name evidence="2" type="ORF">BLGHR1_14823</name>
</gene>
<name>A0A383UWL5_BLUHO</name>
<feature type="compositionally biased region" description="Polar residues" evidence="1">
    <location>
        <begin position="378"/>
        <end position="391"/>
    </location>
</feature>
<feature type="compositionally biased region" description="Basic and acidic residues" evidence="1">
    <location>
        <begin position="367"/>
        <end position="376"/>
    </location>
</feature>
<dbReference type="Proteomes" id="UP000275772">
    <property type="component" value="Unassembled WGS sequence"/>
</dbReference>
<organism evidence="2 3">
    <name type="scientific">Blumeria hordei</name>
    <name type="common">Barley powdery mildew</name>
    <name type="synonym">Blumeria graminis f. sp. hordei</name>
    <dbReference type="NCBI Taxonomy" id="2867405"/>
    <lineage>
        <taxon>Eukaryota</taxon>
        <taxon>Fungi</taxon>
        <taxon>Dikarya</taxon>
        <taxon>Ascomycota</taxon>
        <taxon>Pezizomycotina</taxon>
        <taxon>Leotiomycetes</taxon>
        <taxon>Erysiphales</taxon>
        <taxon>Erysiphaceae</taxon>
        <taxon>Blumeria</taxon>
    </lineage>
</organism>